<dbReference type="EMBL" id="HG994367">
    <property type="protein sequence ID" value="CAF1710725.1"/>
    <property type="molecule type" value="Genomic_DNA"/>
</dbReference>
<gene>
    <name evidence="1" type="ORF">DARMORV10_C03P81750.1</name>
</gene>
<accession>A0A816IT25</accession>
<reference evidence="1" key="1">
    <citation type="submission" date="2021-01" db="EMBL/GenBank/DDBJ databases">
        <authorList>
            <consortium name="Genoscope - CEA"/>
            <person name="William W."/>
        </authorList>
    </citation>
    <scope>NUCLEOTIDE SEQUENCE</scope>
</reference>
<sequence>MIKATIESLEGQLCSNEVMVRHELGQRQESLLRFRYLRISNGLMLLIFLYSRGYKNLIGISIISLHTTIMDEKANSKTPKYLMKFTSKDGARKLGFVSRLQGMCKALSFLKSVMMICWRRQIRDRS</sequence>
<proteinExistence type="predicted"/>
<dbReference type="AlphaFoldDB" id="A0A816IT25"/>
<protein>
    <submittedName>
        <fullName evidence="1">(rape) hypothetical protein</fullName>
    </submittedName>
</protein>
<evidence type="ECO:0000313" key="1">
    <source>
        <dbReference type="EMBL" id="CAF1710725.1"/>
    </source>
</evidence>
<name>A0A816IT25_BRANA</name>
<organism evidence="1">
    <name type="scientific">Brassica napus</name>
    <name type="common">Rape</name>
    <dbReference type="NCBI Taxonomy" id="3708"/>
    <lineage>
        <taxon>Eukaryota</taxon>
        <taxon>Viridiplantae</taxon>
        <taxon>Streptophyta</taxon>
        <taxon>Embryophyta</taxon>
        <taxon>Tracheophyta</taxon>
        <taxon>Spermatophyta</taxon>
        <taxon>Magnoliopsida</taxon>
        <taxon>eudicotyledons</taxon>
        <taxon>Gunneridae</taxon>
        <taxon>Pentapetalae</taxon>
        <taxon>rosids</taxon>
        <taxon>malvids</taxon>
        <taxon>Brassicales</taxon>
        <taxon>Brassicaceae</taxon>
        <taxon>Brassiceae</taxon>
        <taxon>Brassica</taxon>
    </lineage>
</organism>
<dbReference type="Proteomes" id="UP001295469">
    <property type="component" value="Chromosome C03"/>
</dbReference>